<gene>
    <name evidence="7" type="ORF">CYMTET_29875</name>
</gene>
<keyword evidence="3 5" id="KW-0862">Zinc</keyword>
<keyword evidence="2 5" id="KW-0479">Metal-binding</keyword>
<sequence length="256" mass="28561">MKRAGEAPNISAIARQFKVKRAFVTKWVDWYQSTGGVSDGAVGRPSGLGTQKLGTTRAASLHSQDLDGLATLLNSRKSVKVAFLTGAGISVAAGIPDFRSPGGMYDTLRPDLLTAQDRDRERMMDDPTAVVSKDLFFRNPFPYLELRRPFILGTGDRKWKMTIAHAFQRLCYDKDLLHRVYTQNIDGLDFQANIPRDIVINVHGTMGSVSCEHCKKAYPIEQFRDDVRRNIKDIYNTDPQAPLESSLILCPQCGQP</sequence>
<dbReference type="InterPro" id="IPR026590">
    <property type="entry name" value="Ssirtuin_cat_dom"/>
</dbReference>
<organism evidence="7 8">
    <name type="scientific">Cymbomonas tetramitiformis</name>
    <dbReference type="NCBI Taxonomy" id="36881"/>
    <lineage>
        <taxon>Eukaryota</taxon>
        <taxon>Viridiplantae</taxon>
        <taxon>Chlorophyta</taxon>
        <taxon>Pyramimonadophyceae</taxon>
        <taxon>Pyramimonadales</taxon>
        <taxon>Pyramimonadaceae</taxon>
        <taxon>Cymbomonas</taxon>
    </lineage>
</organism>
<feature type="binding site" evidence="5">
    <location>
        <position position="211"/>
    </location>
    <ligand>
        <name>Zn(2+)</name>
        <dbReference type="ChEBI" id="CHEBI:29105"/>
    </ligand>
</feature>
<dbReference type="AlphaFoldDB" id="A0AAE0FK59"/>
<evidence type="ECO:0000256" key="5">
    <source>
        <dbReference type="PROSITE-ProRule" id="PRU00236"/>
    </source>
</evidence>
<keyword evidence="8" id="KW-1185">Reference proteome</keyword>
<evidence type="ECO:0000313" key="8">
    <source>
        <dbReference type="Proteomes" id="UP001190700"/>
    </source>
</evidence>
<evidence type="ECO:0000256" key="4">
    <source>
        <dbReference type="ARBA" id="ARBA00023027"/>
    </source>
</evidence>
<feature type="active site" description="Proton acceptor" evidence="5">
    <location>
        <position position="203"/>
    </location>
</feature>
<evidence type="ECO:0000256" key="3">
    <source>
        <dbReference type="ARBA" id="ARBA00022833"/>
    </source>
</evidence>
<keyword evidence="1" id="KW-0808">Transferase</keyword>
<name>A0AAE0FK59_9CHLO</name>
<dbReference type="PANTHER" id="PTHR11085">
    <property type="entry name" value="NAD-DEPENDENT PROTEIN DEACYLASE SIRTUIN-5, MITOCHONDRIAL-RELATED"/>
    <property type="match status" value="1"/>
</dbReference>
<feature type="non-terminal residue" evidence="7">
    <location>
        <position position="256"/>
    </location>
</feature>
<evidence type="ECO:0000256" key="1">
    <source>
        <dbReference type="ARBA" id="ARBA00022679"/>
    </source>
</evidence>
<dbReference type="InterPro" id="IPR029035">
    <property type="entry name" value="DHS-like_NAD/FAD-binding_dom"/>
</dbReference>
<dbReference type="GO" id="GO:0005634">
    <property type="term" value="C:nucleus"/>
    <property type="evidence" value="ECO:0007669"/>
    <property type="project" value="TreeGrafter"/>
</dbReference>
<dbReference type="Pfam" id="PF02146">
    <property type="entry name" value="SIR2"/>
    <property type="match status" value="1"/>
</dbReference>
<keyword evidence="4" id="KW-0520">NAD</keyword>
<dbReference type="EMBL" id="LGRX02017068">
    <property type="protein sequence ID" value="KAK3261204.1"/>
    <property type="molecule type" value="Genomic_DNA"/>
</dbReference>
<accession>A0AAE0FK59</accession>
<feature type="binding site" evidence="5">
    <location>
        <position position="250"/>
    </location>
    <ligand>
        <name>Zn(2+)</name>
        <dbReference type="ChEBI" id="CHEBI:29105"/>
    </ligand>
</feature>
<dbReference type="GO" id="GO:0046872">
    <property type="term" value="F:metal ion binding"/>
    <property type="evidence" value="ECO:0007669"/>
    <property type="project" value="UniProtKB-KW"/>
</dbReference>
<evidence type="ECO:0000259" key="6">
    <source>
        <dbReference type="PROSITE" id="PS50305"/>
    </source>
</evidence>
<dbReference type="PROSITE" id="PS50305">
    <property type="entry name" value="SIRTUIN"/>
    <property type="match status" value="1"/>
</dbReference>
<dbReference type="InterPro" id="IPR050134">
    <property type="entry name" value="NAD-dep_sirtuin_deacylases"/>
</dbReference>
<reference evidence="7 8" key="1">
    <citation type="journal article" date="2015" name="Genome Biol. Evol.">
        <title>Comparative Genomics of a Bacterivorous Green Alga Reveals Evolutionary Causalities and Consequences of Phago-Mixotrophic Mode of Nutrition.</title>
        <authorList>
            <person name="Burns J.A."/>
            <person name="Paasch A."/>
            <person name="Narechania A."/>
            <person name="Kim E."/>
        </authorList>
    </citation>
    <scope>NUCLEOTIDE SEQUENCE [LARGE SCALE GENOMIC DNA]</scope>
    <source>
        <strain evidence="7 8">PLY_AMNH</strain>
    </source>
</reference>
<evidence type="ECO:0000313" key="7">
    <source>
        <dbReference type="EMBL" id="KAK3261204.1"/>
    </source>
</evidence>
<feature type="binding site" evidence="5">
    <location>
        <position position="214"/>
    </location>
    <ligand>
        <name>Zn(2+)</name>
        <dbReference type="ChEBI" id="CHEBI:29105"/>
    </ligand>
</feature>
<feature type="domain" description="Deacetylase sirtuin-type" evidence="6">
    <location>
        <begin position="59"/>
        <end position="256"/>
    </location>
</feature>
<dbReference type="GO" id="GO:0070403">
    <property type="term" value="F:NAD+ binding"/>
    <property type="evidence" value="ECO:0007669"/>
    <property type="project" value="InterPro"/>
</dbReference>
<dbReference type="Gene3D" id="3.40.50.1220">
    <property type="entry name" value="TPP-binding domain"/>
    <property type="match status" value="1"/>
</dbReference>
<dbReference type="SUPFAM" id="SSF52467">
    <property type="entry name" value="DHS-like NAD/FAD-binding domain"/>
    <property type="match status" value="1"/>
</dbReference>
<protein>
    <recommendedName>
        <fullName evidence="6">Deacetylase sirtuin-type domain-containing protein</fullName>
    </recommendedName>
</protein>
<comment type="caution">
    <text evidence="7">The sequence shown here is derived from an EMBL/GenBank/DDBJ whole genome shotgun (WGS) entry which is preliminary data.</text>
</comment>
<dbReference type="InterPro" id="IPR003000">
    <property type="entry name" value="Sirtuin"/>
</dbReference>
<evidence type="ECO:0000256" key="2">
    <source>
        <dbReference type="ARBA" id="ARBA00022723"/>
    </source>
</evidence>
<feature type="binding site" evidence="5">
    <location>
        <position position="253"/>
    </location>
    <ligand>
        <name>Zn(2+)</name>
        <dbReference type="ChEBI" id="CHEBI:29105"/>
    </ligand>
</feature>
<dbReference type="GO" id="GO:0017136">
    <property type="term" value="F:histone deacetylase activity, NAD-dependent"/>
    <property type="evidence" value="ECO:0007669"/>
    <property type="project" value="TreeGrafter"/>
</dbReference>
<proteinExistence type="predicted"/>
<dbReference type="PANTHER" id="PTHR11085:SF6">
    <property type="entry name" value="NAD-DEPENDENT PROTEIN DEACETYLASE SIRTUIN-2"/>
    <property type="match status" value="1"/>
</dbReference>
<dbReference type="Proteomes" id="UP001190700">
    <property type="component" value="Unassembled WGS sequence"/>
</dbReference>